<dbReference type="PANTHER" id="PTHR48024">
    <property type="entry name" value="GEO13361P1-RELATED"/>
    <property type="match status" value="1"/>
</dbReference>
<name>A0AAV6WBW7_9LAMI</name>
<dbReference type="GO" id="GO:0003723">
    <property type="term" value="F:RNA binding"/>
    <property type="evidence" value="ECO:0007669"/>
    <property type="project" value="UniProtKB-UniRule"/>
</dbReference>
<evidence type="ECO:0000256" key="1">
    <source>
        <dbReference type="ARBA" id="ARBA00022884"/>
    </source>
</evidence>
<dbReference type="Pfam" id="PF00076">
    <property type="entry name" value="RRM_1"/>
    <property type="match status" value="2"/>
</dbReference>
<protein>
    <recommendedName>
        <fullName evidence="3">RRM domain-containing protein</fullName>
    </recommendedName>
</protein>
<dbReference type="InterPro" id="IPR050886">
    <property type="entry name" value="RNA-binding_reg"/>
</dbReference>
<gene>
    <name evidence="4" type="ORF">BUALT_Bualt18G0044100</name>
</gene>
<evidence type="ECO:0000259" key="3">
    <source>
        <dbReference type="PROSITE" id="PS50102"/>
    </source>
</evidence>
<evidence type="ECO:0000313" key="5">
    <source>
        <dbReference type="Proteomes" id="UP000826271"/>
    </source>
</evidence>
<dbReference type="AlphaFoldDB" id="A0AAV6WBW7"/>
<feature type="domain" description="RRM" evidence="3">
    <location>
        <begin position="186"/>
        <end position="269"/>
    </location>
</feature>
<keyword evidence="5" id="KW-1185">Reference proteome</keyword>
<dbReference type="InterPro" id="IPR000504">
    <property type="entry name" value="RRM_dom"/>
</dbReference>
<dbReference type="PROSITE" id="PS50102">
    <property type="entry name" value="RRM"/>
    <property type="match status" value="2"/>
</dbReference>
<dbReference type="PANTHER" id="PTHR48024:SF38">
    <property type="entry name" value="UBP1-ASSOCIATED PROTEIN 2C-LIKE"/>
    <property type="match status" value="1"/>
</dbReference>
<organism evidence="4 5">
    <name type="scientific">Buddleja alternifolia</name>
    <dbReference type="NCBI Taxonomy" id="168488"/>
    <lineage>
        <taxon>Eukaryota</taxon>
        <taxon>Viridiplantae</taxon>
        <taxon>Streptophyta</taxon>
        <taxon>Embryophyta</taxon>
        <taxon>Tracheophyta</taxon>
        <taxon>Spermatophyta</taxon>
        <taxon>Magnoliopsida</taxon>
        <taxon>eudicotyledons</taxon>
        <taxon>Gunneridae</taxon>
        <taxon>Pentapetalae</taxon>
        <taxon>asterids</taxon>
        <taxon>lamiids</taxon>
        <taxon>Lamiales</taxon>
        <taxon>Scrophulariaceae</taxon>
        <taxon>Buddlejeae</taxon>
        <taxon>Buddleja</taxon>
    </lineage>
</organism>
<dbReference type="Proteomes" id="UP000826271">
    <property type="component" value="Unassembled WGS sequence"/>
</dbReference>
<reference evidence="4" key="1">
    <citation type="submission" date="2019-10" db="EMBL/GenBank/DDBJ databases">
        <authorList>
            <person name="Zhang R."/>
            <person name="Pan Y."/>
            <person name="Wang J."/>
            <person name="Ma R."/>
            <person name="Yu S."/>
        </authorList>
    </citation>
    <scope>NUCLEOTIDE SEQUENCE</scope>
    <source>
        <strain evidence="4">LA-IB0</strain>
        <tissue evidence="4">Leaf</tissue>
    </source>
</reference>
<sequence length="311" mass="35321">MESAKRLQTIPLYRYTMFKDKACSHKLKPSSFNKIISPYWFFPTPQTPPPLSTFTLQDINNILQTFTHDQLFTTLQNAAVSNPEILQDAAATTCTRTLFLTVLARNTTTQDLHDFFSAYGEVESAKVIVDPRTNQSKGYGFVSFKSTESFLSALKQPSKRLHGNVLLAKACNPNSPKREFEGKVNRTVYIGNVPEEMESEKLIDFFSVYGEIEVGPGGRYDYKKGAKRNYCFVTYKSVEGAKNALMESTKNVDGWWLSCKEFKGKKKDKSDDKMEFQQFSAPPYKAAAPPLATYFSPYYYYLYGLGDSRGY</sequence>
<dbReference type="InterPro" id="IPR012677">
    <property type="entry name" value="Nucleotide-bd_a/b_plait_sf"/>
</dbReference>
<dbReference type="CDD" id="cd00590">
    <property type="entry name" value="RRM_SF"/>
    <property type="match status" value="1"/>
</dbReference>
<feature type="domain" description="RRM" evidence="3">
    <location>
        <begin position="96"/>
        <end position="195"/>
    </location>
</feature>
<dbReference type="Gene3D" id="3.30.70.330">
    <property type="match status" value="2"/>
</dbReference>
<dbReference type="InterPro" id="IPR035979">
    <property type="entry name" value="RBD_domain_sf"/>
</dbReference>
<evidence type="ECO:0000256" key="2">
    <source>
        <dbReference type="PROSITE-ProRule" id="PRU00176"/>
    </source>
</evidence>
<keyword evidence="1 2" id="KW-0694">RNA-binding</keyword>
<comment type="caution">
    <text evidence="4">The sequence shown here is derived from an EMBL/GenBank/DDBJ whole genome shotgun (WGS) entry which is preliminary data.</text>
</comment>
<dbReference type="GO" id="GO:0005634">
    <property type="term" value="C:nucleus"/>
    <property type="evidence" value="ECO:0007669"/>
    <property type="project" value="TreeGrafter"/>
</dbReference>
<dbReference type="SMART" id="SM00360">
    <property type="entry name" value="RRM"/>
    <property type="match status" value="2"/>
</dbReference>
<evidence type="ECO:0000313" key="4">
    <source>
        <dbReference type="EMBL" id="KAG8364877.1"/>
    </source>
</evidence>
<proteinExistence type="predicted"/>
<accession>A0AAV6WBW7</accession>
<dbReference type="EMBL" id="WHWC01000018">
    <property type="protein sequence ID" value="KAG8364877.1"/>
    <property type="molecule type" value="Genomic_DNA"/>
</dbReference>
<dbReference type="SUPFAM" id="SSF54928">
    <property type="entry name" value="RNA-binding domain, RBD"/>
    <property type="match status" value="2"/>
</dbReference>